<dbReference type="PANTHER" id="PTHR34135:SF2">
    <property type="entry name" value="LYSOZYME"/>
    <property type="match status" value="1"/>
</dbReference>
<feature type="domain" description="Ricin B lectin" evidence="3">
    <location>
        <begin position="552"/>
        <end position="690"/>
    </location>
</feature>
<dbReference type="SMART" id="SM00458">
    <property type="entry name" value="RICIN"/>
    <property type="match status" value="2"/>
</dbReference>
<reference evidence="4 5" key="1">
    <citation type="journal article" date="2023" name="Microbiol. Spectr.">
        <title>Symbiosis of Carpenter Bees with Uncharacterized Lactic Acid Bacteria Showing NAD Auxotrophy.</title>
        <authorList>
            <person name="Kawasaki S."/>
            <person name="Ozawa K."/>
            <person name="Mori T."/>
            <person name="Yamamoto A."/>
            <person name="Ito M."/>
            <person name="Ohkuma M."/>
            <person name="Sakamoto M."/>
            <person name="Matsutani M."/>
        </authorList>
    </citation>
    <scope>NUCLEOTIDE SEQUENCE [LARGE SCALE GENOMIC DNA]</scope>
    <source>
        <strain evidence="4 5">Kim37-2</strain>
    </source>
</reference>
<dbReference type="SUPFAM" id="SSF50370">
    <property type="entry name" value="Ricin B-like lectins"/>
    <property type="match status" value="2"/>
</dbReference>
<proteinExistence type="inferred from homology"/>
<dbReference type="Pfam" id="PF01183">
    <property type="entry name" value="Glyco_hydro_25"/>
    <property type="match status" value="1"/>
</dbReference>
<gene>
    <name evidence="4" type="ORF">KIM372_15300</name>
</gene>
<dbReference type="EMBL" id="AP026798">
    <property type="protein sequence ID" value="BDR53623.1"/>
    <property type="molecule type" value="Genomic_DNA"/>
</dbReference>
<dbReference type="InterPro" id="IPR002053">
    <property type="entry name" value="Glyco_hydro_25"/>
</dbReference>
<comment type="similarity">
    <text evidence="1">Belongs to the glycosyl hydrolase 25 family.</text>
</comment>
<organism evidence="4 5">
    <name type="scientific">Bombiscardovia nodaiensis</name>
    <dbReference type="NCBI Taxonomy" id="2932181"/>
    <lineage>
        <taxon>Bacteria</taxon>
        <taxon>Bacillati</taxon>
        <taxon>Actinomycetota</taxon>
        <taxon>Actinomycetes</taxon>
        <taxon>Bifidobacteriales</taxon>
        <taxon>Bifidobacteriaceae</taxon>
        <taxon>Bombiscardovia</taxon>
    </lineage>
</organism>
<evidence type="ECO:0000256" key="1">
    <source>
        <dbReference type="ARBA" id="ARBA00010646"/>
    </source>
</evidence>
<evidence type="ECO:0000256" key="2">
    <source>
        <dbReference type="SAM" id="MobiDB-lite"/>
    </source>
</evidence>
<sequence length="690" mass="75138">MHIMLKACAALAAAGMVTLGLGTPLGPGIGGDDSLPVNAAVRQTTAKQTADAAIPQEKLPQKVAAQIPDDAMVLSKDLAVTPTGEVKNVQTGKSVTDPRVTGTPNKPADPLAKTKGESFIPVPAKEVKQQVSRNEQSSSARLSQGGAEHQTYTAALNNNDYGAYWGSYNGTQAFFEAGGNLFAQQARGLVDVSQWQGDIDWQAARNAGVEGAIIRIGYGWGNGPDIKAQRNINECKRLGIPFGIYLYSYAYDNGTAAMEGDGTVGLLRQAGVQPGDLSFPVYYDLEHWAWSGHTPPTDPWTYNGMVDTWFSKLQGAGYNRLSVYSYQYYLETALNTGNIHSKTHWVASYGPRPGFSYPANERCWQYTSSGHVNGINGFVDMNAYGNRNYAGGPTVQGSKYTQIGEGDYFIGSAYWDRYLDIDNRSTQDSAAALIWVPTDAPNQMFHIKPVGDGNYTITSSNSGKALDVAFASLNNGTPIIQYSSNGGINQKWSFYQGPDGYLYIASAMGDSRSKFLDIHGAVDTPGTRANLWEYTGGTNQQFRLLQKFYPTGQAHYISSPFANGRRLDVQNLGMAPETPVEIWDPNGGRNQQFVFVDAGNAKYALRAVHSGQVLDIQGAFMGDSGNIIQFPWVSGSNQQWYIQSDGSNRFAIRSVANNKALDIAWRNTNAGARVISYEYHAQDNQKWQIN</sequence>
<dbReference type="SUPFAM" id="SSF51445">
    <property type="entry name" value="(Trans)glycosidases"/>
    <property type="match status" value="1"/>
</dbReference>
<dbReference type="InterPro" id="IPR000772">
    <property type="entry name" value="Ricin_B_lectin"/>
</dbReference>
<keyword evidence="5" id="KW-1185">Reference proteome</keyword>
<dbReference type="PANTHER" id="PTHR34135">
    <property type="entry name" value="LYSOZYME"/>
    <property type="match status" value="1"/>
</dbReference>
<dbReference type="CDD" id="cd00161">
    <property type="entry name" value="beta-trefoil_Ricin-like"/>
    <property type="match status" value="2"/>
</dbReference>
<evidence type="ECO:0000313" key="4">
    <source>
        <dbReference type="EMBL" id="BDR53623.1"/>
    </source>
</evidence>
<dbReference type="InterPro" id="IPR017853">
    <property type="entry name" value="GH"/>
</dbReference>
<evidence type="ECO:0000259" key="3">
    <source>
        <dbReference type="SMART" id="SM00458"/>
    </source>
</evidence>
<dbReference type="InterPro" id="IPR035992">
    <property type="entry name" value="Ricin_B-like_lectins"/>
</dbReference>
<evidence type="ECO:0000313" key="5">
    <source>
        <dbReference type="Proteomes" id="UP001321766"/>
    </source>
</evidence>
<dbReference type="PROSITE" id="PS51904">
    <property type="entry name" value="GLYCOSYL_HYDROL_F25_2"/>
    <property type="match status" value="1"/>
</dbReference>
<feature type="region of interest" description="Disordered" evidence="2">
    <location>
        <begin position="92"/>
        <end position="115"/>
    </location>
</feature>
<dbReference type="PROSITE" id="PS50231">
    <property type="entry name" value="RICIN_B_LECTIN"/>
    <property type="match status" value="2"/>
</dbReference>
<accession>A0ABM8BA39</accession>
<feature type="domain" description="Ricin B lectin" evidence="3">
    <location>
        <begin position="405"/>
        <end position="545"/>
    </location>
</feature>
<dbReference type="Gene3D" id="2.80.10.50">
    <property type="match status" value="5"/>
</dbReference>
<dbReference type="Proteomes" id="UP001321766">
    <property type="component" value="Chromosome"/>
</dbReference>
<dbReference type="Gene3D" id="3.20.20.80">
    <property type="entry name" value="Glycosidases"/>
    <property type="match status" value="1"/>
</dbReference>
<dbReference type="Pfam" id="PF14200">
    <property type="entry name" value="RicinB_lectin_2"/>
    <property type="match status" value="3"/>
</dbReference>
<protein>
    <recommendedName>
        <fullName evidence="3">Ricin B lectin domain-containing protein</fullName>
    </recommendedName>
</protein>
<name>A0ABM8BA39_9BIFI</name>